<feature type="transmembrane region" description="Helical" evidence="1">
    <location>
        <begin position="21"/>
        <end position="42"/>
    </location>
</feature>
<protein>
    <submittedName>
        <fullName evidence="2">Uncharacterized protein</fullName>
    </submittedName>
</protein>
<keyword evidence="1" id="KW-1133">Transmembrane helix</keyword>
<proteinExistence type="predicted"/>
<dbReference type="EMBL" id="KN827177">
    <property type="protein sequence ID" value="KIK77029.1"/>
    <property type="molecule type" value="Genomic_DNA"/>
</dbReference>
<organism evidence="2 3">
    <name type="scientific">Paxillus rubicundulus Ve08.2h10</name>
    <dbReference type="NCBI Taxonomy" id="930991"/>
    <lineage>
        <taxon>Eukaryota</taxon>
        <taxon>Fungi</taxon>
        <taxon>Dikarya</taxon>
        <taxon>Basidiomycota</taxon>
        <taxon>Agaricomycotina</taxon>
        <taxon>Agaricomycetes</taxon>
        <taxon>Agaricomycetidae</taxon>
        <taxon>Boletales</taxon>
        <taxon>Paxilineae</taxon>
        <taxon>Paxillaceae</taxon>
        <taxon>Paxillus</taxon>
    </lineage>
</organism>
<evidence type="ECO:0000256" key="1">
    <source>
        <dbReference type="SAM" id="Phobius"/>
    </source>
</evidence>
<name>A0A0D0D9B6_9AGAM</name>
<reference evidence="3" key="2">
    <citation type="submission" date="2015-01" db="EMBL/GenBank/DDBJ databases">
        <title>Evolutionary Origins and Diversification of the Mycorrhizal Mutualists.</title>
        <authorList>
            <consortium name="DOE Joint Genome Institute"/>
            <consortium name="Mycorrhizal Genomics Consortium"/>
            <person name="Kohler A."/>
            <person name="Kuo A."/>
            <person name="Nagy L.G."/>
            <person name="Floudas D."/>
            <person name="Copeland A."/>
            <person name="Barry K.W."/>
            <person name="Cichocki N."/>
            <person name="Veneault-Fourrey C."/>
            <person name="LaButti K."/>
            <person name="Lindquist E.A."/>
            <person name="Lipzen A."/>
            <person name="Lundell T."/>
            <person name="Morin E."/>
            <person name="Murat C."/>
            <person name="Riley R."/>
            <person name="Ohm R."/>
            <person name="Sun H."/>
            <person name="Tunlid A."/>
            <person name="Henrissat B."/>
            <person name="Grigoriev I.V."/>
            <person name="Hibbett D.S."/>
            <person name="Martin F."/>
        </authorList>
    </citation>
    <scope>NUCLEOTIDE SEQUENCE [LARGE SCALE GENOMIC DNA]</scope>
    <source>
        <strain evidence="3">Ve08.2h10</strain>
    </source>
</reference>
<keyword evidence="3" id="KW-1185">Reference proteome</keyword>
<reference evidence="2 3" key="1">
    <citation type="submission" date="2014-04" db="EMBL/GenBank/DDBJ databases">
        <authorList>
            <consortium name="DOE Joint Genome Institute"/>
            <person name="Kuo A."/>
            <person name="Kohler A."/>
            <person name="Jargeat P."/>
            <person name="Nagy L.G."/>
            <person name="Floudas D."/>
            <person name="Copeland A."/>
            <person name="Barry K.W."/>
            <person name="Cichocki N."/>
            <person name="Veneault-Fourrey C."/>
            <person name="LaButti K."/>
            <person name="Lindquist E.A."/>
            <person name="Lipzen A."/>
            <person name="Lundell T."/>
            <person name="Morin E."/>
            <person name="Murat C."/>
            <person name="Sun H."/>
            <person name="Tunlid A."/>
            <person name="Henrissat B."/>
            <person name="Grigoriev I.V."/>
            <person name="Hibbett D.S."/>
            <person name="Martin F."/>
            <person name="Nordberg H.P."/>
            <person name="Cantor M.N."/>
            <person name="Hua S.X."/>
        </authorList>
    </citation>
    <scope>NUCLEOTIDE SEQUENCE [LARGE SCALE GENOMIC DNA]</scope>
    <source>
        <strain evidence="2 3">Ve08.2h10</strain>
    </source>
</reference>
<keyword evidence="1" id="KW-0472">Membrane</keyword>
<dbReference type="Proteomes" id="UP000054538">
    <property type="component" value="Unassembled WGS sequence"/>
</dbReference>
<sequence>MYFKKTQVCTTTRQGKSLRSFLFALCITITTHITSFALRVRFCTVYISQRLKYSASRSVTPIYDPPPAPSLYTTYHGFDATQVGYDWFMEISEFHQFLRGVFPCSSANQPFSIAEHTEPQLHHRALQIPTVAMARHSTCLQMIQ</sequence>
<evidence type="ECO:0000313" key="3">
    <source>
        <dbReference type="Proteomes" id="UP000054538"/>
    </source>
</evidence>
<accession>A0A0D0D9B6</accession>
<dbReference type="InParanoid" id="A0A0D0D9B6"/>
<keyword evidence="1" id="KW-0812">Transmembrane</keyword>
<dbReference type="HOGENOM" id="CLU_1797100_0_0_1"/>
<evidence type="ECO:0000313" key="2">
    <source>
        <dbReference type="EMBL" id="KIK77029.1"/>
    </source>
</evidence>
<dbReference type="AlphaFoldDB" id="A0A0D0D9B6"/>
<gene>
    <name evidence="2" type="ORF">PAXRUDRAFT_400755</name>
</gene>